<accession>A0ABU2U2F9</accession>
<dbReference type="RefSeq" id="WP_311698862.1">
    <property type="nucleotide sequence ID" value="NZ_JAVREY010000052.1"/>
</dbReference>
<gene>
    <name evidence="2" type="ORF">RM764_31135</name>
</gene>
<dbReference type="EMBL" id="JAVREY010000052">
    <property type="protein sequence ID" value="MDT0467402.1"/>
    <property type="molecule type" value="Genomic_DNA"/>
</dbReference>
<name>A0ABU2U2F9_9ACTN</name>
<protein>
    <recommendedName>
        <fullName evidence="4">MFS transporter</fullName>
    </recommendedName>
</protein>
<sequence length="100" mass="10253">MPVLTLTGLGMFTPANNAMIMGAIPPGSSGAGGGPVHMTRGLGTALGVALVTLAPHHRQRRDPDREPLGRRRPDGSLGRRLGGGVAEPAHRSGRVMCGLV</sequence>
<dbReference type="Proteomes" id="UP001183809">
    <property type="component" value="Unassembled WGS sequence"/>
</dbReference>
<organism evidence="2 3">
    <name type="scientific">Streptomyces gibsoniae</name>
    <dbReference type="NCBI Taxonomy" id="3075529"/>
    <lineage>
        <taxon>Bacteria</taxon>
        <taxon>Bacillati</taxon>
        <taxon>Actinomycetota</taxon>
        <taxon>Actinomycetes</taxon>
        <taxon>Kitasatosporales</taxon>
        <taxon>Streptomycetaceae</taxon>
        <taxon>Streptomyces</taxon>
    </lineage>
</organism>
<reference evidence="3" key="1">
    <citation type="submission" date="2023-07" db="EMBL/GenBank/DDBJ databases">
        <title>30 novel species of actinomycetes from the DSMZ collection.</title>
        <authorList>
            <person name="Nouioui I."/>
        </authorList>
    </citation>
    <scope>NUCLEOTIDE SEQUENCE [LARGE SCALE GENOMIC DNA]</scope>
    <source>
        <strain evidence="3">DSM 41699</strain>
    </source>
</reference>
<keyword evidence="3" id="KW-1185">Reference proteome</keyword>
<evidence type="ECO:0000313" key="2">
    <source>
        <dbReference type="EMBL" id="MDT0467402.1"/>
    </source>
</evidence>
<evidence type="ECO:0000313" key="3">
    <source>
        <dbReference type="Proteomes" id="UP001183809"/>
    </source>
</evidence>
<evidence type="ECO:0000256" key="1">
    <source>
        <dbReference type="SAM" id="MobiDB-lite"/>
    </source>
</evidence>
<evidence type="ECO:0008006" key="4">
    <source>
        <dbReference type="Google" id="ProtNLM"/>
    </source>
</evidence>
<feature type="compositionally biased region" description="Basic and acidic residues" evidence="1">
    <location>
        <begin position="61"/>
        <end position="74"/>
    </location>
</feature>
<comment type="caution">
    <text evidence="2">The sequence shown here is derived from an EMBL/GenBank/DDBJ whole genome shotgun (WGS) entry which is preliminary data.</text>
</comment>
<proteinExistence type="predicted"/>
<feature type="region of interest" description="Disordered" evidence="1">
    <location>
        <begin position="54"/>
        <end position="100"/>
    </location>
</feature>